<dbReference type="RefSeq" id="WP_077843092.1">
    <property type="nucleotide sequence ID" value="NZ_JABSWK010000001.1"/>
</dbReference>
<keyword evidence="2" id="KW-0238">DNA-binding</keyword>
<dbReference type="InterPro" id="IPR036388">
    <property type="entry name" value="WH-like_DNA-bd_sf"/>
</dbReference>
<feature type="domain" description="Transcription regulator PadR N-terminal" evidence="1">
    <location>
        <begin position="14"/>
        <end position="86"/>
    </location>
</feature>
<evidence type="ECO:0000313" key="2">
    <source>
        <dbReference type="EMBL" id="NRT86844.1"/>
    </source>
</evidence>
<accession>A0AAX0AXG7</accession>
<comment type="caution">
    <text evidence="2">The sequence shown here is derived from an EMBL/GenBank/DDBJ whole genome shotgun (WGS) entry which is preliminary data.</text>
</comment>
<evidence type="ECO:0000259" key="1">
    <source>
        <dbReference type="Pfam" id="PF03551"/>
    </source>
</evidence>
<dbReference type="PANTHER" id="PTHR33169">
    <property type="entry name" value="PADR-FAMILY TRANSCRIPTIONAL REGULATOR"/>
    <property type="match status" value="1"/>
</dbReference>
<gene>
    <name evidence="2" type="ORF">B0H41_000523</name>
</gene>
<reference evidence="2" key="1">
    <citation type="submission" date="2020-05" db="EMBL/GenBank/DDBJ databases">
        <authorList>
            <person name="Brown S."/>
            <person name="Huntemann M."/>
            <person name="Clum A."/>
            <person name="Spunde A."/>
            <person name="Palaniappan K."/>
            <person name="Ritter S."/>
            <person name="Mikhailova N."/>
            <person name="Chen I.-M."/>
            <person name="Stamatis D."/>
            <person name="Reddy T."/>
            <person name="O'Malley R."/>
            <person name="Daum C."/>
            <person name="Shapiro N."/>
            <person name="Ivanova N."/>
            <person name="Kyrpides N."/>
            <person name="Woyke T."/>
        </authorList>
    </citation>
    <scope>NUCLEOTIDE SEQUENCE</scope>
    <source>
        <strain evidence="2">DJ080</strain>
    </source>
</reference>
<proteinExistence type="predicted"/>
<dbReference type="EMBL" id="JABSWW010000001">
    <property type="protein sequence ID" value="NRT86844.1"/>
    <property type="molecule type" value="Genomic_DNA"/>
</dbReference>
<dbReference type="Proteomes" id="UP001193748">
    <property type="component" value="Unassembled WGS sequence"/>
</dbReference>
<dbReference type="AlphaFoldDB" id="A0AAX0AXG7"/>
<reference evidence="2" key="2">
    <citation type="journal article" date="2022" name="Nat. Biotechnol.">
        <title>Carbon-negative production of acetone and isopropanol by gas fermentation at industrial pilot scale.</title>
        <authorList>
            <person name="Liew F.E."/>
            <person name="Nogle R."/>
            <person name="Abdalla T."/>
            <person name="Rasor B.J."/>
            <person name="Canter C."/>
            <person name="Jensen R.O."/>
            <person name="Wang L."/>
            <person name="Strutz J."/>
            <person name="Chirania P."/>
            <person name="De Tissera S."/>
            <person name="Mueller A.P."/>
            <person name="Ruan Z."/>
            <person name="Gao A."/>
            <person name="Tran L."/>
            <person name="Engle N.L."/>
            <person name="Bromley J.C."/>
            <person name="Daniell J."/>
            <person name="Conrado R."/>
            <person name="Tschaplinski T.J."/>
            <person name="Giannone R.J."/>
            <person name="Hettich R.L."/>
            <person name="Karim A.S."/>
            <person name="Simpson S.D."/>
            <person name="Brown S.D."/>
            <person name="Leang C."/>
            <person name="Jewett M.C."/>
            <person name="Kopke M."/>
        </authorList>
    </citation>
    <scope>NUCLEOTIDE SEQUENCE</scope>
    <source>
        <strain evidence="2">DJ080</strain>
    </source>
</reference>
<dbReference type="Gene3D" id="1.10.10.10">
    <property type="entry name" value="Winged helix-like DNA-binding domain superfamily/Winged helix DNA-binding domain"/>
    <property type="match status" value="1"/>
</dbReference>
<dbReference type="GO" id="GO:0003677">
    <property type="term" value="F:DNA binding"/>
    <property type="evidence" value="ECO:0007669"/>
    <property type="project" value="UniProtKB-KW"/>
</dbReference>
<dbReference type="InterPro" id="IPR036390">
    <property type="entry name" value="WH_DNA-bd_sf"/>
</dbReference>
<protein>
    <submittedName>
        <fullName evidence="2">DNA-binding PadR family transcriptional regulator</fullName>
    </submittedName>
</protein>
<evidence type="ECO:0000313" key="3">
    <source>
        <dbReference type="Proteomes" id="UP001193748"/>
    </source>
</evidence>
<organism evidence="2 3">
    <name type="scientific">Clostridium beijerinckii</name>
    <name type="common">Clostridium MP</name>
    <dbReference type="NCBI Taxonomy" id="1520"/>
    <lineage>
        <taxon>Bacteria</taxon>
        <taxon>Bacillati</taxon>
        <taxon>Bacillota</taxon>
        <taxon>Clostridia</taxon>
        <taxon>Eubacteriales</taxon>
        <taxon>Clostridiaceae</taxon>
        <taxon>Clostridium</taxon>
    </lineage>
</organism>
<dbReference type="InterPro" id="IPR005149">
    <property type="entry name" value="Tscrpt_reg_PadR_N"/>
</dbReference>
<sequence length="108" mass="12499">MDIEIFKGSIDILILCALNSRTSYGYEIIKLIKKQSNNTYEIGEGTLYASLKRLEGKDLITSFWEFKDDRNRKYYNITNLGKKYLDEKILGIKNLNILLDNLIGGQNE</sequence>
<name>A0AAX0AXG7_CLOBE</name>
<dbReference type="InterPro" id="IPR052509">
    <property type="entry name" value="Metal_resp_DNA-bind_regulator"/>
</dbReference>
<dbReference type="Pfam" id="PF03551">
    <property type="entry name" value="PadR"/>
    <property type="match status" value="1"/>
</dbReference>
<dbReference type="PANTHER" id="PTHR33169:SF25">
    <property type="entry name" value="DNA-BINDING PROTEIN YIZB-RELATED"/>
    <property type="match status" value="1"/>
</dbReference>
<dbReference type="SUPFAM" id="SSF46785">
    <property type="entry name" value="Winged helix' DNA-binding domain"/>
    <property type="match status" value="1"/>
</dbReference>